<proteinExistence type="predicted"/>
<name>A0A1J5E1V3_9BACT</name>
<gene>
    <name evidence="2" type="ORF">AUJ95_02965</name>
</gene>
<dbReference type="EMBL" id="MNYI01000075">
    <property type="protein sequence ID" value="OIP41603.1"/>
    <property type="molecule type" value="Genomic_DNA"/>
</dbReference>
<comment type="caution">
    <text evidence="2">The sequence shown here is derived from an EMBL/GenBank/DDBJ whole genome shotgun (WGS) entry which is preliminary data.</text>
</comment>
<organism evidence="2 3">
    <name type="scientific">Candidatus Desantisbacteria bacterium CG2_30_40_21</name>
    <dbReference type="NCBI Taxonomy" id="1817895"/>
    <lineage>
        <taxon>Bacteria</taxon>
        <taxon>Candidatus Desantisiibacteriota</taxon>
    </lineage>
</organism>
<feature type="region of interest" description="Disordered" evidence="1">
    <location>
        <begin position="1"/>
        <end position="20"/>
    </location>
</feature>
<dbReference type="AlphaFoldDB" id="A0A1J5E1V3"/>
<evidence type="ECO:0000256" key="1">
    <source>
        <dbReference type="SAM" id="MobiDB-lite"/>
    </source>
</evidence>
<sequence length="62" mass="7497">MEKSFSPFPLQTQSKQELDSRKKSYFFEKKIIIKGKNEKFLPYYKVLQKQPLKPLYAVIERL</sequence>
<evidence type="ECO:0000313" key="3">
    <source>
        <dbReference type="Proteomes" id="UP000183085"/>
    </source>
</evidence>
<protein>
    <submittedName>
        <fullName evidence="2">Uncharacterized protein</fullName>
    </submittedName>
</protein>
<reference evidence="2 3" key="1">
    <citation type="journal article" date="2016" name="Environ. Microbiol.">
        <title>Genomic resolution of a cold subsurface aquifer community provides metabolic insights for novel microbes adapted to high CO concentrations.</title>
        <authorList>
            <person name="Probst A.J."/>
            <person name="Castelle C.J."/>
            <person name="Singh A."/>
            <person name="Brown C.T."/>
            <person name="Anantharaman K."/>
            <person name="Sharon I."/>
            <person name="Hug L.A."/>
            <person name="Burstein D."/>
            <person name="Emerson J.B."/>
            <person name="Thomas B.C."/>
            <person name="Banfield J.F."/>
        </authorList>
    </citation>
    <scope>NUCLEOTIDE SEQUENCE [LARGE SCALE GENOMIC DNA]</scope>
    <source>
        <strain evidence="2">CG2_30_40_21</strain>
    </source>
</reference>
<dbReference type="Proteomes" id="UP000183085">
    <property type="component" value="Unassembled WGS sequence"/>
</dbReference>
<accession>A0A1J5E1V3</accession>
<evidence type="ECO:0000313" key="2">
    <source>
        <dbReference type="EMBL" id="OIP41603.1"/>
    </source>
</evidence>